<feature type="transmembrane region" description="Helical" evidence="1">
    <location>
        <begin position="78"/>
        <end position="94"/>
    </location>
</feature>
<keyword evidence="1" id="KW-0472">Membrane</keyword>
<name>A0ABR4UKE7_9FLAO</name>
<gene>
    <name evidence="2" type="ORF">IW16_14955</name>
</gene>
<keyword evidence="1" id="KW-1133">Transmembrane helix</keyword>
<dbReference type="Proteomes" id="UP000028719">
    <property type="component" value="Unassembled WGS sequence"/>
</dbReference>
<dbReference type="RefSeq" id="WP_051890294.1">
    <property type="nucleotide sequence ID" value="NZ_JPRI01000005.1"/>
</dbReference>
<keyword evidence="1" id="KW-0812">Transmembrane</keyword>
<organism evidence="2 3">
    <name type="scientific">Chryseobacterium vrystaatense</name>
    <dbReference type="NCBI Taxonomy" id="307480"/>
    <lineage>
        <taxon>Bacteria</taxon>
        <taxon>Pseudomonadati</taxon>
        <taxon>Bacteroidota</taxon>
        <taxon>Flavobacteriia</taxon>
        <taxon>Flavobacteriales</taxon>
        <taxon>Weeksellaceae</taxon>
        <taxon>Chryseobacterium group</taxon>
        <taxon>Chryseobacterium</taxon>
    </lineage>
</organism>
<accession>A0ABR4UKE7</accession>
<comment type="caution">
    <text evidence="2">The sequence shown here is derived from an EMBL/GenBank/DDBJ whole genome shotgun (WGS) entry which is preliminary data.</text>
</comment>
<keyword evidence="3" id="KW-1185">Reference proteome</keyword>
<dbReference type="EMBL" id="JPRI01000005">
    <property type="protein sequence ID" value="KFF25309.1"/>
    <property type="molecule type" value="Genomic_DNA"/>
</dbReference>
<evidence type="ECO:0000313" key="2">
    <source>
        <dbReference type="EMBL" id="KFF25309.1"/>
    </source>
</evidence>
<evidence type="ECO:0000256" key="1">
    <source>
        <dbReference type="SAM" id="Phobius"/>
    </source>
</evidence>
<feature type="transmembrane region" description="Helical" evidence="1">
    <location>
        <begin position="100"/>
        <end position="120"/>
    </location>
</feature>
<feature type="transmembrane region" description="Helical" evidence="1">
    <location>
        <begin position="127"/>
        <end position="148"/>
    </location>
</feature>
<reference evidence="2 3" key="1">
    <citation type="submission" date="2014-07" db="EMBL/GenBank/DDBJ databases">
        <title>Genome of Chryseobacterium vrystaatense LMG 22846.</title>
        <authorList>
            <person name="Pipes S.E."/>
            <person name="Stropko S.J."/>
            <person name="Newman J.D."/>
        </authorList>
    </citation>
    <scope>NUCLEOTIDE SEQUENCE [LARGE SCALE GENOMIC DNA]</scope>
    <source>
        <strain evidence="2 3">LMG 22846</strain>
    </source>
</reference>
<feature type="transmembrane region" description="Helical" evidence="1">
    <location>
        <begin position="154"/>
        <end position="175"/>
    </location>
</feature>
<proteinExistence type="predicted"/>
<protein>
    <submittedName>
        <fullName evidence="2">Uncharacterized protein</fullName>
    </submittedName>
</protein>
<evidence type="ECO:0000313" key="3">
    <source>
        <dbReference type="Proteomes" id="UP000028719"/>
    </source>
</evidence>
<sequence>MSTKKNILEKMSSQELEQYVKPESRFVPESIQYAYEILQSRGRTFSAEEHARIKSATSTIQKQKEVHLHPNHTKAANIMYLTGVLGIASMIWTYDSLQPVILSLGIAVAIFAFIFGMGYLAGKGKEWVKYVLLITFLLGLMGFQSIYTNLLSDPVLGVVNVLQTILQIWALILLFRVPKQEPS</sequence>